<organism evidence="1">
    <name type="scientific">marine sediment metagenome</name>
    <dbReference type="NCBI Taxonomy" id="412755"/>
    <lineage>
        <taxon>unclassified sequences</taxon>
        <taxon>metagenomes</taxon>
        <taxon>ecological metagenomes</taxon>
    </lineage>
</organism>
<proteinExistence type="predicted"/>
<name>X1D693_9ZZZZ</name>
<accession>X1D693</accession>
<comment type="caution">
    <text evidence="1">The sequence shown here is derived from an EMBL/GenBank/DDBJ whole genome shotgun (WGS) entry which is preliminary data.</text>
</comment>
<sequence length="44" mass="4837">MKSDISLKKLQKLIDDVEANNVSSIGVIFTADGRELRTLADFIA</sequence>
<reference evidence="1" key="1">
    <citation type="journal article" date="2014" name="Front. Microbiol.">
        <title>High frequency of phylogenetically diverse reductive dehalogenase-homologous genes in deep subseafloor sedimentary metagenomes.</title>
        <authorList>
            <person name="Kawai M."/>
            <person name="Futagami T."/>
            <person name="Toyoda A."/>
            <person name="Takaki Y."/>
            <person name="Nishi S."/>
            <person name="Hori S."/>
            <person name="Arai W."/>
            <person name="Tsubouchi T."/>
            <person name="Morono Y."/>
            <person name="Uchiyama I."/>
            <person name="Ito T."/>
            <person name="Fujiyama A."/>
            <person name="Inagaki F."/>
            <person name="Takami H."/>
        </authorList>
    </citation>
    <scope>NUCLEOTIDE SEQUENCE</scope>
    <source>
        <strain evidence="1">Expedition CK06-06</strain>
    </source>
</reference>
<protein>
    <submittedName>
        <fullName evidence="1">Uncharacterized protein</fullName>
    </submittedName>
</protein>
<dbReference type="AlphaFoldDB" id="X1D693"/>
<evidence type="ECO:0000313" key="1">
    <source>
        <dbReference type="EMBL" id="GAH15742.1"/>
    </source>
</evidence>
<gene>
    <name evidence="1" type="ORF">S01H4_52872</name>
</gene>
<dbReference type="EMBL" id="BART01030250">
    <property type="protein sequence ID" value="GAH15742.1"/>
    <property type="molecule type" value="Genomic_DNA"/>
</dbReference>